<dbReference type="SUPFAM" id="SSF52266">
    <property type="entry name" value="SGNH hydrolase"/>
    <property type="match status" value="1"/>
</dbReference>
<dbReference type="RefSeq" id="WP_138724166.1">
    <property type="nucleotide sequence ID" value="NZ_SSHJ02000008.1"/>
</dbReference>
<evidence type="ECO:0000313" key="5">
    <source>
        <dbReference type="Proteomes" id="UP001517247"/>
    </source>
</evidence>
<accession>A0ABW9J960</accession>
<keyword evidence="5" id="KW-1185">Reference proteome</keyword>
<feature type="domain" description="Sialate O-acetylesterase" evidence="3">
    <location>
        <begin position="103"/>
        <end position="204"/>
    </location>
</feature>
<dbReference type="PANTHER" id="PTHR22901">
    <property type="entry name" value="SIALATE O-ACETYLESTERASE"/>
    <property type="match status" value="1"/>
</dbReference>
<dbReference type="Pfam" id="PF03629">
    <property type="entry name" value="SASA"/>
    <property type="match status" value="2"/>
</dbReference>
<dbReference type="InterPro" id="IPR036514">
    <property type="entry name" value="SGNH_hydro_sf"/>
</dbReference>
<evidence type="ECO:0000256" key="1">
    <source>
        <dbReference type="ARBA" id="ARBA00022801"/>
    </source>
</evidence>
<sequence length="650" mass="72249">MNKHSKVLLALGLLLAISADVFAKVKLPQIFGSNMVLQRDKPISLWGWANAGEKVIVNFKGADYNTQTNEQGRWQVEMKASPAGGPYTLKVNELNLDNILLGDVFLCSGQSNMAFLLMKADGGEKDIANSANDNIRVFNVNKDIEFQPLDDLTKKTPWQVSSPKAVNKFSAVAYYMGRKLQKELNVPIGLISSAYGGTVIEGFISAPSLDTIQRLKPVLNQIGDKNQKQYITAKVAELEKLHGKLNQYTNTDVLWDTIKPAVPVYSKAWATMKLPTLWEQAGLPNVDGVIWFYKELNLNSVDIQKDAFLSLGRIADQSVVFFNDVKLGSSPDSRDLIREFTLPKDLLKVGTNKILVRVANKGRNGGIWGPQSKMFFKAGSNKVAIDGDWAYKIQEINIAVHPNDVSSSIYNAMINPLKSLQYKAVIWYQGESNANSNWADEYEGLLKNLIKDWRKNFNQPQLPFVIVQLPNYKKVSTAPEVNATWALLREGQDKASRQANVGLVNIIDLGLANDIHPTDKFPVGERVAAKVEQLVYGQKVAADGPIFKSMKIQGGKAIVSFDYAEGLTANKNAQRSNFIIAGKDKKFVWAQAKVVGNTVEVWSDEVKEPVAVRYAWADNPGDNYLSNASNLPARPFRTDNWKIDLEVIPR</sequence>
<reference evidence="4 5" key="1">
    <citation type="submission" date="2024-12" db="EMBL/GenBank/DDBJ databases">
        <authorList>
            <person name="Hu S."/>
        </authorList>
    </citation>
    <scope>NUCLEOTIDE SEQUENCE [LARGE SCALE GENOMIC DNA]</scope>
    <source>
        <strain evidence="4 5">THG-T11</strain>
    </source>
</reference>
<dbReference type="InterPro" id="IPR039329">
    <property type="entry name" value="SIAE"/>
</dbReference>
<gene>
    <name evidence="4" type="ORF">E6A44_015970</name>
</gene>
<dbReference type="Proteomes" id="UP001517247">
    <property type="component" value="Unassembled WGS sequence"/>
</dbReference>
<evidence type="ECO:0000256" key="2">
    <source>
        <dbReference type="SAM" id="SignalP"/>
    </source>
</evidence>
<evidence type="ECO:0000259" key="3">
    <source>
        <dbReference type="Pfam" id="PF03629"/>
    </source>
</evidence>
<keyword evidence="1" id="KW-0378">Hydrolase</keyword>
<dbReference type="Gene3D" id="3.40.50.1110">
    <property type="entry name" value="SGNH hydrolase"/>
    <property type="match status" value="2"/>
</dbReference>
<feature type="domain" description="Sialate O-acetylesterase" evidence="3">
    <location>
        <begin position="407"/>
        <end position="518"/>
    </location>
</feature>
<feature type="signal peptide" evidence="2">
    <location>
        <begin position="1"/>
        <end position="23"/>
    </location>
</feature>
<protein>
    <submittedName>
        <fullName evidence="4">Sialate O-acetylesterase</fullName>
    </submittedName>
</protein>
<evidence type="ECO:0000313" key="4">
    <source>
        <dbReference type="EMBL" id="MFN0257087.1"/>
    </source>
</evidence>
<dbReference type="InterPro" id="IPR005181">
    <property type="entry name" value="SASA"/>
</dbReference>
<dbReference type="SUPFAM" id="SSF49785">
    <property type="entry name" value="Galactose-binding domain-like"/>
    <property type="match status" value="1"/>
</dbReference>
<dbReference type="EMBL" id="SSHJ02000008">
    <property type="protein sequence ID" value="MFN0257087.1"/>
    <property type="molecule type" value="Genomic_DNA"/>
</dbReference>
<organism evidence="4 5">
    <name type="scientific">Pedobacter ureilyticus</name>
    <dbReference type="NCBI Taxonomy" id="1393051"/>
    <lineage>
        <taxon>Bacteria</taxon>
        <taxon>Pseudomonadati</taxon>
        <taxon>Bacteroidota</taxon>
        <taxon>Sphingobacteriia</taxon>
        <taxon>Sphingobacteriales</taxon>
        <taxon>Sphingobacteriaceae</taxon>
        <taxon>Pedobacter</taxon>
    </lineage>
</organism>
<comment type="caution">
    <text evidence="4">The sequence shown here is derived from an EMBL/GenBank/DDBJ whole genome shotgun (WGS) entry which is preliminary data.</text>
</comment>
<proteinExistence type="predicted"/>
<keyword evidence="2" id="KW-0732">Signal</keyword>
<name>A0ABW9J960_9SPHI</name>
<feature type="chain" id="PRO_5046638705" evidence="2">
    <location>
        <begin position="24"/>
        <end position="650"/>
    </location>
</feature>
<dbReference type="PANTHER" id="PTHR22901:SF0">
    <property type="entry name" value="SIALATE O-ACETYLESTERASE"/>
    <property type="match status" value="1"/>
</dbReference>
<dbReference type="InterPro" id="IPR008979">
    <property type="entry name" value="Galactose-bd-like_sf"/>
</dbReference>